<feature type="compositionally biased region" description="Acidic residues" evidence="5">
    <location>
        <begin position="81"/>
        <end position="92"/>
    </location>
</feature>
<sequence length="221" mass="24995">NVDWTNEIEKAKEDNELRIAEMKLKAEQAAKQMSTKNSSSNNEDDDDDDDFGPSISLATASTANNEDTDSDEEDTRPPEPNDQDDDRLDDDERPFFPLTHEIDLKHGAKTVSCLTIDSNGERLISGGFDYELKMWDFPTMDKKLQYSRAISPCESHQLRSIEFSPGNDMLLIASGNCQGKVITRDGKNMYECVRGDMYLIDMQKTKGHVSTLNRACWNPKD</sequence>
<evidence type="ECO:0000256" key="2">
    <source>
        <dbReference type="ARBA" id="ARBA00022737"/>
    </source>
</evidence>
<evidence type="ECO:0000313" key="6">
    <source>
        <dbReference type="EMBL" id="CAF1549117.1"/>
    </source>
</evidence>
<dbReference type="InterPro" id="IPR036322">
    <property type="entry name" value="WD40_repeat_dom_sf"/>
</dbReference>
<dbReference type="EMBL" id="CAJNOG010005220">
    <property type="protein sequence ID" value="CAF1549117.1"/>
    <property type="molecule type" value="Genomic_DNA"/>
</dbReference>
<feature type="compositionally biased region" description="Polar residues" evidence="5">
    <location>
        <begin position="31"/>
        <end position="41"/>
    </location>
</feature>
<feature type="non-terminal residue" evidence="6">
    <location>
        <position position="1"/>
    </location>
</feature>
<dbReference type="PANTHER" id="PTHR16017">
    <property type="entry name" value="GASTRULATION DEFECTIVE PROTEIN 1-RELATED"/>
    <property type="match status" value="1"/>
</dbReference>
<dbReference type="SMART" id="SM00320">
    <property type="entry name" value="WD40"/>
    <property type="match status" value="2"/>
</dbReference>
<feature type="compositionally biased region" description="Polar residues" evidence="5">
    <location>
        <begin position="56"/>
        <end position="65"/>
    </location>
</feature>
<feature type="compositionally biased region" description="Acidic residues" evidence="5">
    <location>
        <begin position="42"/>
        <end position="51"/>
    </location>
</feature>
<dbReference type="GO" id="GO:0035861">
    <property type="term" value="C:site of double-strand break"/>
    <property type="evidence" value="ECO:0007669"/>
    <property type="project" value="TreeGrafter"/>
</dbReference>
<dbReference type="SUPFAM" id="SSF50978">
    <property type="entry name" value="WD40 repeat-like"/>
    <property type="match status" value="1"/>
</dbReference>
<dbReference type="AlphaFoldDB" id="A0A815WSI2"/>
<evidence type="ECO:0000256" key="1">
    <source>
        <dbReference type="ARBA" id="ARBA00022574"/>
    </source>
</evidence>
<keyword evidence="2" id="KW-0677">Repeat</keyword>
<protein>
    <submittedName>
        <fullName evidence="6">Uncharacterized protein</fullName>
    </submittedName>
</protein>
<dbReference type="InterPro" id="IPR051858">
    <property type="entry name" value="WD_repeat_GAD-1"/>
</dbReference>
<keyword evidence="1 4" id="KW-0853">WD repeat</keyword>
<name>A0A815WSI2_9BILA</name>
<organism evidence="6 7">
    <name type="scientific">Adineta steineri</name>
    <dbReference type="NCBI Taxonomy" id="433720"/>
    <lineage>
        <taxon>Eukaryota</taxon>
        <taxon>Metazoa</taxon>
        <taxon>Spiralia</taxon>
        <taxon>Gnathifera</taxon>
        <taxon>Rotifera</taxon>
        <taxon>Eurotatoria</taxon>
        <taxon>Bdelloidea</taxon>
        <taxon>Adinetida</taxon>
        <taxon>Adinetidae</taxon>
        <taxon>Adineta</taxon>
    </lineage>
</organism>
<feature type="repeat" description="WD" evidence="4">
    <location>
        <begin position="104"/>
        <end position="145"/>
    </location>
</feature>
<evidence type="ECO:0000256" key="4">
    <source>
        <dbReference type="PROSITE-ProRule" id="PRU00221"/>
    </source>
</evidence>
<reference evidence="6" key="1">
    <citation type="submission" date="2021-02" db="EMBL/GenBank/DDBJ databases">
        <authorList>
            <person name="Nowell W R."/>
        </authorList>
    </citation>
    <scope>NUCLEOTIDE SEQUENCE</scope>
</reference>
<evidence type="ECO:0000256" key="5">
    <source>
        <dbReference type="SAM" id="MobiDB-lite"/>
    </source>
</evidence>
<dbReference type="InterPro" id="IPR015943">
    <property type="entry name" value="WD40/YVTN_repeat-like_dom_sf"/>
</dbReference>
<dbReference type="Proteomes" id="UP000663845">
    <property type="component" value="Unassembled WGS sequence"/>
</dbReference>
<proteinExistence type="inferred from homology"/>
<gene>
    <name evidence="6" type="ORF">JYZ213_LOCUS46188</name>
</gene>
<comment type="caution">
    <text evidence="6">The sequence shown here is derived from an EMBL/GenBank/DDBJ whole genome shotgun (WGS) entry which is preliminary data.</text>
</comment>
<dbReference type="GO" id="GO:0005634">
    <property type="term" value="C:nucleus"/>
    <property type="evidence" value="ECO:0007669"/>
    <property type="project" value="TreeGrafter"/>
</dbReference>
<dbReference type="PROSITE" id="PS50082">
    <property type="entry name" value="WD_REPEATS_2"/>
    <property type="match status" value="1"/>
</dbReference>
<feature type="region of interest" description="Disordered" evidence="5">
    <location>
        <begin position="1"/>
        <end position="94"/>
    </location>
</feature>
<accession>A0A815WSI2</accession>
<dbReference type="PANTHER" id="PTHR16017:SF0">
    <property type="entry name" value="WD REPEAT-CONTAINING PROTEIN 70"/>
    <property type="match status" value="1"/>
</dbReference>
<evidence type="ECO:0000313" key="7">
    <source>
        <dbReference type="Proteomes" id="UP000663845"/>
    </source>
</evidence>
<feature type="non-terminal residue" evidence="6">
    <location>
        <position position="221"/>
    </location>
</feature>
<dbReference type="Pfam" id="PF00400">
    <property type="entry name" value="WD40"/>
    <property type="match status" value="1"/>
</dbReference>
<dbReference type="Gene3D" id="2.130.10.10">
    <property type="entry name" value="YVTN repeat-like/Quinoprotein amine dehydrogenase"/>
    <property type="match status" value="1"/>
</dbReference>
<comment type="similarity">
    <text evidence="3">Belongs to the WD repeat GAD-1 family.</text>
</comment>
<dbReference type="InterPro" id="IPR001680">
    <property type="entry name" value="WD40_rpt"/>
</dbReference>
<feature type="compositionally biased region" description="Basic and acidic residues" evidence="5">
    <location>
        <begin position="7"/>
        <end position="28"/>
    </location>
</feature>
<evidence type="ECO:0000256" key="3">
    <source>
        <dbReference type="ARBA" id="ARBA00038343"/>
    </source>
</evidence>